<evidence type="ECO:0000256" key="3">
    <source>
        <dbReference type="ARBA" id="ARBA00022553"/>
    </source>
</evidence>
<feature type="compositionally biased region" description="Basic and acidic residues" evidence="6">
    <location>
        <begin position="770"/>
        <end position="784"/>
    </location>
</feature>
<dbReference type="SUPFAM" id="SSF52777">
    <property type="entry name" value="CoA-dependent acyltransferases"/>
    <property type="match status" value="4"/>
</dbReference>
<feature type="region of interest" description="Disordered" evidence="6">
    <location>
        <begin position="2152"/>
        <end position="2176"/>
    </location>
</feature>
<dbReference type="Pfam" id="PF00501">
    <property type="entry name" value="AMP-binding"/>
    <property type="match status" value="1"/>
</dbReference>
<dbReference type="Gene3D" id="3.30.300.30">
    <property type="match status" value="1"/>
</dbReference>
<keyword evidence="5" id="KW-0012">Acyltransferase</keyword>
<dbReference type="Pfam" id="PF16197">
    <property type="entry name" value="KAsynt_C_assoc"/>
    <property type="match status" value="1"/>
</dbReference>
<reference evidence="10" key="1">
    <citation type="journal article" date="2019" name="Int. J. Syst. Evol. Microbiol.">
        <title>The Global Catalogue of Microorganisms (GCM) 10K type strain sequencing project: providing services to taxonomists for standard genome sequencing and annotation.</title>
        <authorList>
            <consortium name="The Broad Institute Genomics Platform"/>
            <consortium name="The Broad Institute Genome Sequencing Center for Infectious Disease"/>
            <person name="Wu L."/>
            <person name="Ma J."/>
        </authorList>
    </citation>
    <scope>NUCLEOTIDE SEQUENCE [LARGE SCALE GENOMIC DNA]</scope>
    <source>
        <strain evidence="10">JCM 4316</strain>
    </source>
</reference>
<dbReference type="Pfam" id="PF00550">
    <property type="entry name" value="PP-binding"/>
    <property type="match status" value="2"/>
</dbReference>
<dbReference type="PANTHER" id="PTHR45527">
    <property type="entry name" value="NONRIBOSOMAL PEPTIDE SYNTHETASE"/>
    <property type="match status" value="1"/>
</dbReference>
<dbReference type="Pfam" id="PF00668">
    <property type="entry name" value="Condensation"/>
    <property type="match status" value="2"/>
</dbReference>
<dbReference type="Pfam" id="PF02801">
    <property type="entry name" value="Ketoacyl-synt_C"/>
    <property type="match status" value="1"/>
</dbReference>
<dbReference type="PROSITE" id="PS00606">
    <property type="entry name" value="KS3_1"/>
    <property type="match status" value="1"/>
</dbReference>
<evidence type="ECO:0000256" key="2">
    <source>
        <dbReference type="ARBA" id="ARBA00022450"/>
    </source>
</evidence>
<dbReference type="InterPro" id="IPR042099">
    <property type="entry name" value="ANL_N_sf"/>
</dbReference>
<dbReference type="InterPro" id="IPR025110">
    <property type="entry name" value="AMP-bd_C"/>
</dbReference>
<organism evidence="9 10">
    <name type="scientific">Streptomyces cuspidosporus</name>
    <dbReference type="NCBI Taxonomy" id="66882"/>
    <lineage>
        <taxon>Bacteria</taxon>
        <taxon>Bacillati</taxon>
        <taxon>Actinomycetota</taxon>
        <taxon>Actinomycetes</taxon>
        <taxon>Kitasatosporales</taxon>
        <taxon>Streptomycetaceae</taxon>
        <taxon>Streptomyces</taxon>
    </lineage>
</organism>
<dbReference type="CDD" id="cd19531">
    <property type="entry name" value="LCL_NRPS-like"/>
    <property type="match status" value="1"/>
</dbReference>
<dbReference type="InterPro" id="IPR010071">
    <property type="entry name" value="AA_adenyl_dom"/>
</dbReference>
<keyword evidence="4" id="KW-0808">Transferase</keyword>
<dbReference type="Gene3D" id="3.40.50.12780">
    <property type="entry name" value="N-terminal domain of ligase-like"/>
    <property type="match status" value="1"/>
</dbReference>
<evidence type="ECO:0000256" key="5">
    <source>
        <dbReference type="ARBA" id="ARBA00023315"/>
    </source>
</evidence>
<dbReference type="SUPFAM" id="SSF53901">
    <property type="entry name" value="Thiolase-like"/>
    <property type="match status" value="1"/>
</dbReference>
<protein>
    <recommendedName>
        <fullName evidence="11">Non-ribosomal peptide synthetase</fullName>
    </recommendedName>
</protein>
<evidence type="ECO:0008006" key="11">
    <source>
        <dbReference type="Google" id="ProtNLM"/>
    </source>
</evidence>
<name>A0ABP5S8G9_9ACTN</name>
<proteinExistence type="predicted"/>
<evidence type="ECO:0000259" key="7">
    <source>
        <dbReference type="PROSITE" id="PS50075"/>
    </source>
</evidence>
<dbReference type="Gene3D" id="3.30.70.3290">
    <property type="match status" value="1"/>
</dbReference>
<dbReference type="PANTHER" id="PTHR45527:SF1">
    <property type="entry name" value="FATTY ACID SYNTHASE"/>
    <property type="match status" value="1"/>
</dbReference>
<dbReference type="RefSeq" id="WP_346172410.1">
    <property type="nucleotide sequence ID" value="NZ_BAAASD010000001.1"/>
</dbReference>
<dbReference type="SMART" id="SM00823">
    <property type="entry name" value="PKS_PP"/>
    <property type="match status" value="2"/>
</dbReference>
<evidence type="ECO:0000313" key="10">
    <source>
        <dbReference type="Proteomes" id="UP001500253"/>
    </source>
</evidence>
<dbReference type="InterPro" id="IPR009081">
    <property type="entry name" value="PP-bd_ACP"/>
</dbReference>
<dbReference type="InterPro" id="IPR045851">
    <property type="entry name" value="AMP-bd_C_sf"/>
</dbReference>
<dbReference type="SUPFAM" id="SSF47336">
    <property type="entry name" value="ACP-like"/>
    <property type="match status" value="2"/>
</dbReference>
<feature type="domain" description="Ketosynthase family 3 (KS3)" evidence="8">
    <location>
        <begin position="13"/>
        <end position="438"/>
    </location>
</feature>
<keyword evidence="3" id="KW-0597">Phosphoprotein</keyword>
<dbReference type="Gene3D" id="3.30.559.10">
    <property type="entry name" value="Chloramphenicol acetyltransferase-like domain"/>
    <property type="match status" value="2"/>
</dbReference>
<dbReference type="Gene3D" id="3.30.559.30">
    <property type="entry name" value="Nonribosomal peptide synthetase, condensation domain"/>
    <property type="match status" value="2"/>
</dbReference>
<dbReference type="Gene3D" id="1.10.1240.100">
    <property type="match status" value="1"/>
</dbReference>
<dbReference type="SMART" id="SM00825">
    <property type="entry name" value="PKS_KS"/>
    <property type="match status" value="1"/>
</dbReference>
<dbReference type="EMBL" id="BAAASD010000001">
    <property type="protein sequence ID" value="GAA2323537.1"/>
    <property type="molecule type" value="Genomic_DNA"/>
</dbReference>
<comment type="caution">
    <text evidence="9">The sequence shown here is derived from an EMBL/GenBank/DDBJ whole genome shotgun (WGS) entry which is preliminary data.</text>
</comment>
<evidence type="ECO:0000259" key="8">
    <source>
        <dbReference type="PROSITE" id="PS52004"/>
    </source>
</evidence>
<feature type="region of interest" description="Disordered" evidence="6">
    <location>
        <begin position="1951"/>
        <end position="1983"/>
    </location>
</feature>
<dbReference type="InterPro" id="IPR006162">
    <property type="entry name" value="Ppantetheine_attach_site"/>
</dbReference>
<dbReference type="InterPro" id="IPR036736">
    <property type="entry name" value="ACP-like_sf"/>
</dbReference>
<dbReference type="InterPro" id="IPR016039">
    <property type="entry name" value="Thiolase-like"/>
</dbReference>
<dbReference type="PROSITE" id="PS00455">
    <property type="entry name" value="AMP_BINDING"/>
    <property type="match status" value="1"/>
</dbReference>
<dbReference type="PROSITE" id="PS52004">
    <property type="entry name" value="KS3_2"/>
    <property type="match status" value="1"/>
</dbReference>
<dbReference type="InterPro" id="IPR020841">
    <property type="entry name" value="PKS_Beta-ketoAc_synthase_dom"/>
</dbReference>
<comment type="cofactor">
    <cofactor evidence="1">
        <name>pantetheine 4'-phosphate</name>
        <dbReference type="ChEBI" id="CHEBI:47942"/>
    </cofactor>
</comment>
<feature type="region of interest" description="Disordered" evidence="6">
    <location>
        <begin position="770"/>
        <end position="800"/>
    </location>
</feature>
<dbReference type="Proteomes" id="UP001500253">
    <property type="component" value="Unassembled WGS sequence"/>
</dbReference>
<dbReference type="CDD" id="cd05930">
    <property type="entry name" value="A_NRPS"/>
    <property type="match status" value="1"/>
</dbReference>
<keyword evidence="10" id="KW-1185">Reference proteome</keyword>
<dbReference type="InterPro" id="IPR018201">
    <property type="entry name" value="Ketoacyl_synth_AS"/>
</dbReference>
<evidence type="ECO:0000256" key="4">
    <source>
        <dbReference type="ARBA" id="ARBA00022679"/>
    </source>
</evidence>
<dbReference type="PROSITE" id="PS50075">
    <property type="entry name" value="CARRIER"/>
    <property type="match status" value="2"/>
</dbReference>
<evidence type="ECO:0000256" key="6">
    <source>
        <dbReference type="SAM" id="MobiDB-lite"/>
    </source>
</evidence>
<gene>
    <name evidence="9" type="ORF">GCM10010246_00210</name>
</gene>
<dbReference type="InterPro" id="IPR000873">
    <property type="entry name" value="AMP-dep_synth/lig_dom"/>
</dbReference>
<dbReference type="InterPro" id="IPR032821">
    <property type="entry name" value="PKS_assoc"/>
</dbReference>
<dbReference type="InterPro" id="IPR023213">
    <property type="entry name" value="CAT-like_dom_sf"/>
</dbReference>
<dbReference type="CDD" id="cd00833">
    <property type="entry name" value="PKS"/>
    <property type="match status" value="1"/>
</dbReference>
<dbReference type="Pfam" id="PF13193">
    <property type="entry name" value="AMP-binding_C"/>
    <property type="match status" value="1"/>
</dbReference>
<dbReference type="InterPro" id="IPR020845">
    <property type="entry name" value="AMP-binding_CS"/>
</dbReference>
<dbReference type="InterPro" id="IPR014031">
    <property type="entry name" value="Ketoacyl_synth_C"/>
</dbReference>
<dbReference type="SUPFAM" id="SSF56801">
    <property type="entry name" value="Acetyl-CoA synthetase-like"/>
    <property type="match status" value="1"/>
</dbReference>
<dbReference type="InterPro" id="IPR014030">
    <property type="entry name" value="Ketoacyl_synth_N"/>
</dbReference>
<feature type="region of interest" description="Disordered" evidence="6">
    <location>
        <begin position="886"/>
        <end position="910"/>
    </location>
</feature>
<evidence type="ECO:0000256" key="1">
    <source>
        <dbReference type="ARBA" id="ARBA00001957"/>
    </source>
</evidence>
<dbReference type="Gene3D" id="1.10.1200.10">
    <property type="entry name" value="ACP-like"/>
    <property type="match status" value="2"/>
</dbReference>
<dbReference type="PROSITE" id="PS00012">
    <property type="entry name" value="PHOSPHOPANTETHEINE"/>
    <property type="match status" value="2"/>
</dbReference>
<accession>A0ABP5S8G9</accession>
<feature type="compositionally biased region" description="Pro residues" evidence="6">
    <location>
        <begin position="887"/>
        <end position="899"/>
    </location>
</feature>
<evidence type="ECO:0000313" key="9">
    <source>
        <dbReference type="EMBL" id="GAA2323537.1"/>
    </source>
</evidence>
<dbReference type="Gene3D" id="3.40.47.10">
    <property type="match status" value="1"/>
</dbReference>
<feature type="domain" description="Carrier" evidence="7">
    <location>
        <begin position="1873"/>
        <end position="1948"/>
    </location>
</feature>
<sequence>MTADLPEDHEDDDPAVAVTGMACRFPGADSPAEFWELLRDGADPHEDVPHEELRRAGLLDRALRDPSYVAARKRFADVSLFDAEYFGMTPAEAAVTDPQQRFLLETAVHALEDAGLGRAGRAQRIGVYIGLNHSDYLLRNVLGHPEAVETLGWHRVLMGNDRGHTATSLSYRLGLTGPSVAVDCACSSSLAAVHQACRALLDYETDAALAGGAGIKPADLGYPYVEGGIGSPDGRCRPFSADARGTVFASGVGLVVLRRLTDARAGGDRILAVIRASDMNNDGDRKSGYTAPSPTGQAELIASVHQLAGITADQVSYVEAHGTATALGDPIEVSALTEAFRETTDATGFCAIGSVKSNIGHLDSASGIAGLIKVILALRHRTLPPTLGCERTNPHIDFTSSPFRVNTTLRPWTAPGPLLAGVSSFGVGGTNVHVLVEEAPPPSAPPPGEAAESEPALTPLPFTARTPAALDAFEALLRARLATLDPRDVPDAAATLLTRRRAHPLRRALLWRPDREPVTLDGTAAGPDTADRPVAFTLHHRELDPTAYRSLLDRQPAFRRAAERLTDAFGARHPAVVVALGCAAVWAEHGVRPGAVVADRESRAAAAVLTGVLDEQEVANVLAALAAGRPVEEALHGVRARPARVPWYDADGAELCAPGRRPDLAAVFGGAPAAPGTRTLPPRVAAVVALAPAPVSARDRVVPRVFEGACLVAAAEDTRPGDEALRAALAQAWVTGLRIDEACVTPPGPGRLVDLPPYPFDRRRHWLDPVRDRDEAPAPAEAHRGRSGPGVEEAGVEEAGVEEAGVEETGVEEADVEETARRIFAQALGVPGVAPEDDLFALGGDSLLATRIVSLARARWAQAVPLGSFLRDPSPGNLARLVRAATPEPPTAPEPPTTPEPLTAPGGSHGGVVSVTPLQERFLFLSEIEGAAEAYNVPVLADLSGPLDVEALRAALTDVVARHESLRAAFRMSEDGPVQVIASDVALDVPLIDVPDEDSLRREIAVLLDRRIPLDHAPVLAARIFRTAPDRHVLALAVHHIGADARSTGILLRDLYACYERRTGGAPRPLPPVDGLLAAHVRAEAEWLRSAEADRQLRFWRGRLADPPERLELPGDRPRGAGRDYTGGKLDFTVSADLTRRVRGLAEAERTTPFAVVLSAFLLLLGKVGDRRDLVVGMPVSGRHRPGTEDLVANLVNTLPLRARIDTDGDFRDLLRATTARVTEALDHQDLPVEVLARELTPAGRLDTAPLFQVLFNMLSLDASVPPGPPGLHTRPLPFDRATSPYELSLDWWLDRDGAIAGRFVYDSLRFEPATIAGWRDAFTHLLDTVTRAPDAALSSVPAEPEAAAENTRRALTGPVVAVPERAVHAVFARRAAREPERLAVTDGRLSLTYGRLADLSAGLADLLGSHGVGHGDTVGVAMERGVLVVVAVLGVLRAGATPVPFDLTHPRRRLTAMAQDCGAAIVLCARKEDADFAPAAQAVEIDLATLPARDEAAAGGVAGDAVDLNTGAYVTYTSGTTGVPKGIEFPHRALANLIHWETAGYATDRRWLQLASFGFDASFHETFAALCSGGSLHIADEDTKHDHDALAAFVAEQRVEKAILPVSLLHALAARFEHDPSAFGSLKEIASTGEQLRLSAALVSFLKALGDCRLVNNYGPAETHVVTSYRFNGPPDGWPQHAPIGAPIQNVTLRVLGGDGRDLPRGSQGELVIGGTCVATGYLGKPELTGEKFPEGDDGGRVYRSGDRARLLRSGDIEFLGRGDQQVKIRGFRVELGEVEIVLREDPRIRDVALIVGGPEGDRRIDAYLVAAPGTARLVERTRARLRERLPAAMVPSSFTLVDRLPVNVNGKVDPARLPAPGSGVGERAEDPAGDEVLDGVLALFRRVLDRPDLGPDEDFFDAGGHSLLATRLIHAVRDRFGVRLTVPEFYRRGTARAVTAVVAARGGGAGTGAAEEELPPAPPAPAPLPPGLRRPAGPPSAATQKTFVFDAGPRLDTTRLRAAVGAVLDRHPVLRLRVGADGLAAVAEPDPAAAAVRPLVCPDEVPARDAPAWVYDQAQAVAIDARRDPLLRVAVAEVPGRHTLLSITVHLLVLDGLGLVRLCQAIADAYREPGARRQPDDGFLRYLAWRNALTGGERAAEAAAVWRRLLPPPGGTGATPRPPTPDRRVSRQSWRPGPALHQVLGARCAEHRVTPFVLHLTAVATALSWAQGSERVCPAVPLDGRPGPSLDTSIGGFANVVPMPLSVRATQPLIRTLDAVREVFDQVHTVRTLPYADLAMADPGLMAFDDLPVVFNYARDDEETIHLGEHPLRAVGPDPLTPGQRLHFTVVDSSAGFRAQVKYAHDTAEPGDSRLLGLYRHALYALAFEPDATPAALGGMAQTPAVDPDSVMERI</sequence>
<dbReference type="Pfam" id="PF00109">
    <property type="entry name" value="ketoacyl-synt"/>
    <property type="match status" value="1"/>
</dbReference>
<dbReference type="InterPro" id="IPR001242">
    <property type="entry name" value="Condensation_dom"/>
</dbReference>
<keyword evidence="2" id="KW-0596">Phosphopantetheine</keyword>
<feature type="compositionally biased region" description="Pro residues" evidence="6">
    <location>
        <begin position="1961"/>
        <end position="1980"/>
    </location>
</feature>
<dbReference type="NCBIfam" id="TIGR01733">
    <property type="entry name" value="AA-adenyl-dom"/>
    <property type="match status" value="1"/>
</dbReference>
<dbReference type="InterPro" id="IPR020806">
    <property type="entry name" value="PKS_PP-bd"/>
</dbReference>
<feature type="domain" description="Carrier" evidence="7">
    <location>
        <begin position="811"/>
        <end position="886"/>
    </location>
</feature>